<dbReference type="PROSITE" id="PS51170">
    <property type="entry name" value="CW"/>
    <property type="match status" value="3"/>
</dbReference>
<dbReference type="EMBL" id="JACRTJ010000005">
    <property type="protein sequence ID" value="MBC8597951.1"/>
    <property type="molecule type" value="Genomic_DNA"/>
</dbReference>
<evidence type="ECO:0000256" key="2">
    <source>
        <dbReference type="PROSITE-ProRule" id="PRU00591"/>
    </source>
</evidence>
<feature type="compositionally biased region" description="Acidic residues" evidence="3">
    <location>
        <begin position="304"/>
        <end position="323"/>
    </location>
</feature>
<comment type="caution">
    <text evidence="5">The sequence shown here is derived from an EMBL/GenBank/DDBJ whole genome shotgun (WGS) entry which is preliminary data.</text>
</comment>
<sequence length="529" mass="56133">MKRKELKRAAAGLMAVALCMGLTAFPVFAGGTEIGRSVTVVEDGGKRTVLGLDEKGEGSGWSYGGNMVLTLDGFTGEQIRLNGGSPDGKDLFIELVGDNTITGTDSLSGVHSDYNSFYDENRIIFTGSGDLEITNTTSSLGSPGKYIFGQDGVVTLNHGELKGQTTLVVQSNATVNINENTSGSSLPSLTLTINGGIVNLYNKQQIGLAYGLDQNKEFGNICRITEDGLLTVKTGFSGEAPLLCGRGNEPLPEFYEHFYVTTVDGRPTHIQDEGSSPSCALVDENGNKLTSAHIRGNGSYVYNGEDDFQVPEPEDPGDGEEGGSQEKPGTGEGGTDPEKPGTGEGGTDPEKPGTGEDDNVVTDSNGHKATDSNAHSSSSGSGGGYGPGKGYGYYAVRNEAGPGQPVGDSRWNGGQWRQDANGWWFAGTDGSYPKAGWAQLEWNGQKLWYHFDANGYMSTGWIQDDGNWYYLHAEGDGNRGFMHTGWQEIGGKWYYFHKDTDGAALPVGAMLSNTVTPDGYTVGSDGAWI</sequence>
<organism evidence="5 6">
    <name type="scientific">Enterocloster hominis</name>
    <name type="common">ex Liu et al. 2021</name>
    <dbReference type="NCBI Taxonomy" id="2763663"/>
    <lineage>
        <taxon>Bacteria</taxon>
        <taxon>Bacillati</taxon>
        <taxon>Bacillota</taxon>
        <taxon>Clostridia</taxon>
        <taxon>Lachnospirales</taxon>
        <taxon>Lachnospiraceae</taxon>
        <taxon>Enterocloster</taxon>
    </lineage>
</organism>
<feature type="region of interest" description="Disordered" evidence="3">
    <location>
        <begin position="298"/>
        <end position="386"/>
    </location>
</feature>
<evidence type="ECO:0008006" key="7">
    <source>
        <dbReference type="Google" id="ProtNLM"/>
    </source>
</evidence>
<dbReference type="Proteomes" id="UP000647491">
    <property type="component" value="Unassembled WGS sequence"/>
</dbReference>
<feature type="chain" id="PRO_5046461937" description="N-acetylmuramoyl-L-alanine amidase family protein" evidence="4">
    <location>
        <begin position="30"/>
        <end position="529"/>
    </location>
</feature>
<name>A0ABR7NPA8_9FIRM</name>
<feature type="repeat" description="Cell wall-binding" evidence="2">
    <location>
        <begin position="434"/>
        <end position="457"/>
    </location>
</feature>
<evidence type="ECO:0000313" key="5">
    <source>
        <dbReference type="EMBL" id="MBC8597951.1"/>
    </source>
</evidence>
<dbReference type="Pfam" id="PF01473">
    <property type="entry name" value="Choline_bind_1"/>
    <property type="match status" value="1"/>
</dbReference>
<dbReference type="Pfam" id="PF19127">
    <property type="entry name" value="Choline_bind_3"/>
    <property type="match status" value="1"/>
</dbReference>
<evidence type="ECO:0000256" key="3">
    <source>
        <dbReference type="SAM" id="MobiDB-lite"/>
    </source>
</evidence>
<dbReference type="RefSeq" id="WP_262426757.1">
    <property type="nucleotide sequence ID" value="NZ_JACRTJ010000005.1"/>
</dbReference>
<keyword evidence="1" id="KW-0677">Repeat</keyword>
<accession>A0ABR7NPA8</accession>
<protein>
    <recommendedName>
        <fullName evidence="7">N-acetylmuramoyl-L-alanine amidase family protein</fullName>
    </recommendedName>
</protein>
<dbReference type="Gene3D" id="2.10.270.10">
    <property type="entry name" value="Cholin Binding"/>
    <property type="match status" value="1"/>
</dbReference>
<keyword evidence="6" id="KW-1185">Reference proteome</keyword>
<evidence type="ECO:0000313" key="6">
    <source>
        <dbReference type="Proteomes" id="UP000647491"/>
    </source>
</evidence>
<evidence type="ECO:0000256" key="4">
    <source>
        <dbReference type="SAM" id="SignalP"/>
    </source>
</evidence>
<gene>
    <name evidence="5" type="ORF">H8708_01705</name>
</gene>
<dbReference type="InterPro" id="IPR018337">
    <property type="entry name" value="Cell_wall/Cho-bd_repeat"/>
</dbReference>
<proteinExistence type="predicted"/>
<reference evidence="5 6" key="1">
    <citation type="submission" date="2020-08" db="EMBL/GenBank/DDBJ databases">
        <title>Genome public.</title>
        <authorList>
            <person name="Liu C."/>
            <person name="Sun Q."/>
        </authorList>
    </citation>
    <scope>NUCLEOTIDE SEQUENCE [LARGE SCALE GENOMIC DNA]</scope>
    <source>
        <strain evidence="5 6">BX10</strain>
    </source>
</reference>
<feature type="repeat" description="Cell wall-binding" evidence="2">
    <location>
        <begin position="458"/>
        <end position="477"/>
    </location>
</feature>
<keyword evidence="4" id="KW-0732">Signal</keyword>
<feature type="signal peptide" evidence="4">
    <location>
        <begin position="1"/>
        <end position="29"/>
    </location>
</feature>
<feature type="repeat" description="Cell wall-binding" evidence="2">
    <location>
        <begin position="483"/>
        <end position="502"/>
    </location>
</feature>
<dbReference type="SUPFAM" id="SSF69360">
    <property type="entry name" value="Cell wall binding repeat"/>
    <property type="match status" value="1"/>
</dbReference>
<evidence type="ECO:0000256" key="1">
    <source>
        <dbReference type="ARBA" id="ARBA00022737"/>
    </source>
</evidence>